<feature type="region of interest" description="Disordered" evidence="1">
    <location>
        <begin position="1"/>
        <end position="38"/>
    </location>
</feature>
<keyword evidence="3" id="KW-1185">Reference proteome</keyword>
<sequence length="38" mass="4119">MQPQSRPKRSDRSGPTAGSKGLGEATSRLMPDRSQEAF</sequence>
<organism evidence="2 3">
    <name type="scientific">Myxococcus fulvus</name>
    <dbReference type="NCBI Taxonomy" id="33"/>
    <lineage>
        <taxon>Bacteria</taxon>
        <taxon>Pseudomonadati</taxon>
        <taxon>Myxococcota</taxon>
        <taxon>Myxococcia</taxon>
        <taxon>Myxococcales</taxon>
        <taxon>Cystobacterineae</taxon>
        <taxon>Myxococcaceae</taxon>
        <taxon>Myxococcus</taxon>
    </lineage>
</organism>
<evidence type="ECO:0000313" key="3">
    <source>
        <dbReference type="Proteomes" id="UP000183760"/>
    </source>
</evidence>
<proteinExistence type="predicted"/>
<dbReference type="Proteomes" id="UP000183760">
    <property type="component" value="Unassembled WGS sequence"/>
</dbReference>
<dbReference type="EMBL" id="FOIB01000013">
    <property type="protein sequence ID" value="SEU38734.1"/>
    <property type="molecule type" value="Genomic_DNA"/>
</dbReference>
<evidence type="ECO:0000313" key="2">
    <source>
        <dbReference type="EMBL" id="SEU38734.1"/>
    </source>
</evidence>
<protein>
    <submittedName>
        <fullName evidence="2">Uncharacterized protein</fullName>
    </submittedName>
</protein>
<name>A0ABY1CUJ0_MYXFU</name>
<accession>A0ABY1CUJ0</accession>
<gene>
    <name evidence="2" type="ORF">SAMN05443572_113178</name>
</gene>
<comment type="caution">
    <text evidence="2">The sequence shown here is derived from an EMBL/GenBank/DDBJ whole genome shotgun (WGS) entry which is preliminary data.</text>
</comment>
<reference evidence="2 3" key="1">
    <citation type="submission" date="2016-10" db="EMBL/GenBank/DDBJ databases">
        <authorList>
            <person name="Varghese N."/>
            <person name="Submissions S."/>
        </authorList>
    </citation>
    <scope>NUCLEOTIDE SEQUENCE [LARGE SCALE GENOMIC DNA]</scope>
    <source>
        <strain evidence="2 3">DSM 16525</strain>
    </source>
</reference>
<evidence type="ECO:0000256" key="1">
    <source>
        <dbReference type="SAM" id="MobiDB-lite"/>
    </source>
</evidence>